<dbReference type="EMBL" id="CYZV01000037">
    <property type="protein sequence ID" value="CUO65059.1"/>
    <property type="molecule type" value="Genomic_DNA"/>
</dbReference>
<dbReference type="RefSeq" id="WP_055277636.1">
    <property type="nucleotide sequence ID" value="NZ_CYYT01000003.1"/>
</dbReference>
<name>A0A174GW38_9CLOT</name>
<sequence length="110" mass="12439">MILNKIKEALEGTGLTGCYITRRNNPLPCVVYSYTSLPKSNADNVIDTIEYTVLCNILVVEDIENSKKTVMDSFLKHGFICKEIRATEFIELGSFFNTPIIFKIILKSEV</sequence>
<reference evidence="1 2" key="1">
    <citation type="submission" date="2015-09" db="EMBL/GenBank/DDBJ databases">
        <authorList>
            <consortium name="Pathogen Informatics"/>
        </authorList>
    </citation>
    <scope>NUCLEOTIDE SEQUENCE [LARGE SCALE GENOMIC DNA]</scope>
    <source>
        <strain evidence="1 2">2789STDY5834855</strain>
    </source>
</reference>
<accession>A0A174GW38</accession>
<gene>
    <name evidence="1" type="ORF">ERS852470_02954</name>
</gene>
<evidence type="ECO:0008006" key="3">
    <source>
        <dbReference type="Google" id="ProtNLM"/>
    </source>
</evidence>
<proteinExistence type="predicted"/>
<organism evidence="1 2">
    <name type="scientific">Clostridium disporicum</name>
    <dbReference type="NCBI Taxonomy" id="84024"/>
    <lineage>
        <taxon>Bacteria</taxon>
        <taxon>Bacillati</taxon>
        <taxon>Bacillota</taxon>
        <taxon>Clostridia</taxon>
        <taxon>Eubacteriales</taxon>
        <taxon>Clostridiaceae</taxon>
        <taxon>Clostridium</taxon>
    </lineage>
</organism>
<evidence type="ECO:0000313" key="2">
    <source>
        <dbReference type="Proteomes" id="UP000095558"/>
    </source>
</evidence>
<evidence type="ECO:0000313" key="1">
    <source>
        <dbReference type="EMBL" id="CUO65059.1"/>
    </source>
</evidence>
<dbReference type="AlphaFoldDB" id="A0A174GW38"/>
<protein>
    <recommendedName>
        <fullName evidence="3">Phage protein</fullName>
    </recommendedName>
</protein>
<dbReference type="Proteomes" id="UP000095558">
    <property type="component" value="Unassembled WGS sequence"/>
</dbReference>